<keyword evidence="2" id="KW-1133">Transmembrane helix</keyword>
<evidence type="ECO:0000256" key="1">
    <source>
        <dbReference type="SAM" id="MobiDB-lite"/>
    </source>
</evidence>
<evidence type="ECO:0000256" key="2">
    <source>
        <dbReference type="SAM" id="Phobius"/>
    </source>
</evidence>
<name>A0A4U5NKC5_STECR</name>
<accession>A0A4U5NKC5</accession>
<feature type="transmembrane region" description="Helical" evidence="2">
    <location>
        <begin position="197"/>
        <end position="221"/>
    </location>
</feature>
<proteinExistence type="predicted"/>
<gene>
    <name evidence="3" type="ORF">L596_016857</name>
</gene>
<dbReference type="Proteomes" id="UP000298663">
    <property type="component" value="Unassembled WGS sequence"/>
</dbReference>
<feature type="region of interest" description="Disordered" evidence="1">
    <location>
        <begin position="99"/>
        <end position="120"/>
    </location>
</feature>
<comment type="caution">
    <text evidence="3">The sequence shown here is derived from an EMBL/GenBank/DDBJ whole genome shotgun (WGS) entry which is preliminary data.</text>
</comment>
<keyword evidence="2" id="KW-0472">Membrane</keyword>
<protein>
    <submittedName>
        <fullName evidence="3">Uncharacterized protein</fullName>
    </submittedName>
</protein>
<evidence type="ECO:0000313" key="3">
    <source>
        <dbReference type="EMBL" id="TKR83234.1"/>
    </source>
</evidence>
<keyword evidence="2" id="KW-0812">Transmembrane</keyword>
<reference evidence="3 4" key="1">
    <citation type="journal article" date="2015" name="Genome Biol.">
        <title>Comparative genomics of Steinernema reveals deeply conserved gene regulatory networks.</title>
        <authorList>
            <person name="Dillman A.R."/>
            <person name="Macchietto M."/>
            <person name="Porter C.F."/>
            <person name="Rogers A."/>
            <person name="Williams B."/>
            <person name="Antoshechkin I."/>
            <person name="Lee M.M."/>
            <person name="Goodwin Z."/>
            <person name="Lu X."/>
            <person name="Lewis E.E."/>
            <person name="Goodrich-Blair H."/>
            <person name="Stock S.P."/>
            <person name="Adams B.J."/>
            <person name="Sternberg P.W."/>
            <person name="Mortazavi A."/>
        </authorList>
    </citation>
    <scope>NUCLEOTIDE SEQUENCE [LARGE SCALE GENOMIC DNA]</scope>
    <source>
        <strain evidence="3 4">ALL</strain>
    </source>
</reference>
<dbReference type="AlphaFoldDB" id="A0A4U5NKC5"/>
<dbReference type="EMBL" id="AZBU02000004">
    <property type="protein sequence ID" value="TKR83234.1"/>
    <property type="molecule type" value="Genomic_DNA"/>
</dbReference>
<sequence>MILNKIGKPRGMFRASILTEARRTKRKYAEEEQSKQSAHGLNVLDGASKALLASHNNEGDGDPSQDGSSGCNYVARLKTLQILKSVRVCGDLLKEEIRQQKSTQEEETVNTEEPTKRNVVEEPLSYGSLTIRHNTKQQIDTVECYDSRLREEPHAMDNVDLTTLALRSQELGSIRVDREGTVVPNVVVVDLSYNSGVLIHLFSVTLVFVIYEGLTLVVSLLQPSALCSRSCLILSQLF</sequence>
<evidence type="ECO:0000313" key="4">
    <source>
        <dbReference type="Proteomes" id="UP000298663"/>
    </source>
</evidence>
<reference evidence="3 4" key="2">
    <citation type="journal article" date="2019" name="G3 (Bethesda)">
        <title>Hybrid Assembly of the Genome of the Entomopathogenic Nematode Steinernema carpocapsae Identifies the X-Chromosome.</title>
        <authorList>
            <person name="Serra L."/>
            <person name="Macchietto M."/>
            <person name="Macias-Munoz A."/>
            <person name="McGill C.J."/>
            <person name="Rodriguez I.M."/>
            <person name="Rodriguez B."/>
            <person name="Murad R."/>
            <person name="Mortazavi A."/>
        </authorList>
    </citation>
    <scope>NUCLEOTIDE SEQUENCE [LARGE SCALE GENOMIC DNA]</scope>
    <source>
        <strain evidence="3 4">ALL</strain>
    </source>
</reference>
<organism evidence="3 4">
    <name type="scientific">Steinernema carpocapsae</name>
    <name type="common">Entomopathogenic nematode</name>
    <dbReference type="NCBI Taxonomy" id="34508"/>
    <lineage>
        <taxon>Eukaryota</taxon>
        <taxon>Metazoa</taxon>
        <taxon>Ecdysozoa</taxon>
        <taxon>Nematoda</taxon>
        <taxon>Chromadorea</taxon>
        <taxon>Rhabditida</taxon>
        <taxon>Tylenchina</taxon>
        <taxon>Panagrolaimomorpha</taxon>
        <taxon>Strongyloidoidea</taxon>
        <taxon>Steinernematidae</taxon>
        <taxon>Steinernema</taxon>
    </lineage>
</organism>
<keyword evidence="4" id="KW-1185">Reference proteome</keyword>